<gene>
    <name evidence="1" type="ORF">TRFO_11922</name>
</gene>
<evidence type="ECO:0008006" key="3">
    <source>
        <dbReference type="Google" id="ProtNLM"/>
    </source>
</evidence>
<dbReference type="InterPro" id="IPR052603">
    <property type="entry name" value="EFCB6"/>
</dbReference>
<dbReference type="Gene3D" id="1.10.238.10">
    <property type="entry name" value="EF-hand"/>
    <property type="match status" value="2"/>
</dbReference>
<dbReference type="InterPro" id="IPR011992">
    <property type="entry name" value="EF-hand-dom_pair"/>
</dbReference>
<dbReference type="AlphaFoldDB" id="A0A1J4J1K1"/>
<dbReference type="PANTHER" id="PTHR20875">
    <property type="entry name" value="EF-HAND CALCIUM-BINDING DOMAIN-CONTAINING PROTEIN 6-RELATED"/>
    <property type="match status" value="1"/>
</dbReference>
<dbReference type="EMBL" id="MLAK01001415">
    <property type="protein sequence ID" value="OHS93298.1"/>
    <property type="molecule type" value="Genomic_DNA"/>
</dbReference>
<comment type="caution">
    <text evidence="1">The sequence shown here is derived from an EMBL/GenBank/DDBJ whole genome shotgun (WGS) entry which is preliminary data.</text>
</comment>
<reference evidence="1" key="1">
    <citation type="submission" date="2016-10" db="EMBL/GenBank/DDBJ databases">
        <authorList>
            <person name="Benchimol M."/>
            <person name="Almeida L.G."/>
            <person name="Vasconcelos A.T."/>
            <person name="Perreira-Neves A."/>
            <person name="Rosa I.A."/>
            <person name="Tasca T."/>
            <person name="Bogo M.R."/>
            <person name="de Souza W."/>
        </authorList>
    </citation>
    <scope>NUCLEOTIDE SEQUENCE [LARGE SCALE GENOMIC DNA]</scope>
    <source>
        <strain evidence="1">K</strain>
    </source>
</reference>
<accession>A0A1J4J1K1</accession>
<dbReference type="PANTHER" id="PTHR20875:SF0">
    <property type="entry name" value="GH12158P"/>
    <property type="match status" value="1"/>
</dbReference>
<keyword evidence="2" id="KW-1185">Reference proteome</keyword>
<organism evidence="1 2">
    <name type="scientific">Tritrichomonas foetus</name>
    <dbReference type="NCBI Taxonomy" id="1144522"/>
    <lineage>
        <taxon>Eukaryota</taxon>
        <taxon>Metamonada</taxon>
        <taxon>Parabasalia</taxon>
        <taxon>Tritrichomonadida</taxon>
        <taxon>Tritrichomonadidae</taxon>
        <taxon>Tritrichomonas</taxon>
    </lineage>
</organism>
<evidence type="ECO:0000313" key="2">
    <source>
        <dbReference type="Proteomes" id="UP000179807"/>
    </source>
</evidence>
<dbReference type="GeneID" id="94831017"/>
<dbReference type="SUPFAM" id="SSF47473">
    <property type="entry name" value="EF-hand"/>
    <property type="match status" value="1"/>
</dbReference>
<dbReference type="Proteomes" id="UP000179807">
    <property type="component" value="Unassembled WGS sequence"/>
</dbReference>
<proteinExistence type="predicted"/>
<protein>
    <recommendedName>
        <fullName evidence="3">EF hand family protein</fullName>
    </recommendedName>
</protein>
<name>A0A1J4J1K1_9EUKA</name>
<dbReference type="RefSeq" id="XP_068346435.1">
    <property type="nucleotide sequence ID" value="XM_068496313.1"/>
</dbReference>
<sequence length="767" mass="89219">MNRVDEIILQLQKIVRTRGADLNDEIRVYDRRRFGYISINQFESLLASLGLRLMPQEHRAVQEMFVGANGMIDCKKFISAVENAHHPKPQREDCSTALLQLHQRISEENCTLKYLLRPYDRMNHGVISENDFLKAMGTIPAARIVARTFSDNGQIDINEVDEALNKLLSKPPEPTKTRPYSIFRTANQLIHRQIDYWSIFTDRDRHNIGKLDIPVFAQVLVSTGIPLTNEEIQEIVDYYRVDEKVNYVNFVEDVRKAGQTQKEVLELTKPVPPEPVLEDIIETLKTICKSRKIKLASLFEGCPPTISKYQFTHTLNNARLQISPKEIDFLAKLYEAEKDYIDYMMLVRKVDTPKMESTALSDADRTISKIRDFLQTKELILTPRFQKFDRELSGEFPVSLFNAVLSQFGCHLTEYEIETLRLKYPGHAIPFVRWHELDNEIEPDPSLFKPKPAPVTEEIDTKPHPVERIVPDELVNILINIQSECVRLKISLYDELRELDRNKCCYLAQYQVNSVMLRFFPQLKREDLDKLTQHYGARQFKYLDFCKDLDSCSMKLSSPLNAQNIGGGTFPEKQKEEENPDFVNLIRRMKAFCVKKYLPPDEIFRQKDTSCLGFVPMNRAQSCFNEVGFHVFPHEMKLLENIYRDSKFSERFVYAPLVRKLENLEMDGDTAKWILTPELAQNQINDHAHKVLCGIHEKLKVRRKKIANYFLGVPSGKMSVYNFNQRLNNLDIVIEPVEQQILLTKYKNDNGVDWELFVHDVETAQLM</sequence>
<evidence type="ECO:0000313" key="1">
    <source>
        <dbReference type="EMBL" id="OHS93298.1"/>
    </source>
</evidence>
<dbReference type="OrthoDB" id="272072at2759"/>
<dbReference type="VEuPathDB" id="TrichDB:TRFO_11922"/>